<sequence>MNKTNLERRWEEAGLTDDFIFSKVFLDPEITLELLRRIFPELAIEGIKILNSQQEFKSTYDVKSVRFDIYVEDHTNNHYNIEMQVANHHNLPQRNRFYQSSLATAAYTKGQNYSHADNTFVIFFCCFDPFGLGEQRYESKRMLNYYPNYPYNDGEKTIFFDITNLRKTIGPRMQHVLDLLANRKLDEEDDFIIQLK</sequence>
<comment type="caution">
    <text evidence="1">The sequence shown here is derived from an EMBL/GenBank/DDBJ whole genome shotgun (WGS) entry which is preliminary data.</text>
</comment>
<dbReference type="NCBIfam" id="TIGR01784">
    <property type="entry name" value="T_den_put_tspse"/>
    <property type="match status" value="1"/>
</dbReference>
<dbReference type="Pfam" id="PF12784">
    <property type="entry name" value="PDDEXK_2"/>
    <property type="match status" value="1"/>
</dbReference>
<gene>
    <name evidence="1" type="ORF">H9564_05410</name>
</gene>
<keyword evidence="2" id="KW-1185">Reference proteome</keyword>
<reference evidence="1 2" key="1">
    <citation type="submission" date="2020-08" db="EMBL/GenBank/DDBJ databases">
        <title>A Genomic Blueprint of the Chicken Gut Microbiome.</title>
        <authorList>
            <person name="Gilroy R."/>
            <person name="Ravi A."/>
            <person name="Getino M."/>
            <person name="Pursley I."/>
            <person name="Horton D.L."/>
            <person name="Alikhan N.-F."/>
            <person name="Baker D."/>
            <person name="Gharbi K."/>
            <person name="Hall N."/>
            <person name="Watson M."/>
            <person name="Adriaenssens E.M."/>
            <person name="Foster-Nyarko E."/>
            <person name="Jarju S."/>
            <person name="Secka A."/>
            <person name="Antonio M."/>
            <person name="Oren A."/>
            <person name="Chaudhuri R."/>
            <person name="La Ragione R.M."/>
            <person name="Hildebrand F."/>
            <person name="Pallen M.J."/>
        </authorList>
    </citation>
    <scope>NUCLEOTIDE SEQUENCE [LARGE SCALE GENOMIC DNA]</scope>
    <source>
        <strain evidence="1 2">Sa3CUN2</strain>
    </source>
</reference>
<protein>
    <submittedName>
        <fullName evidence="1">Rpn family recombination-promoting nuclease/putative transposase</fullName>
    </submittedName>
</protein>
<organism evidence="1 2">
    <name type="scientific">Limosilactobacillus avistercoris</name>
    <dbReference type="NCBI Taxonomy" id="2762243"/>
    <lineage>
        <taxon>Bacteria</taxon>
        <taxon>Bacillati</taxon>
        <taxon>Bacillota</taxon>
        <taxon>Bacilli</taxon>
        <taxon>Lactobacillales</taxon>
        <taxon>Lactobacillaceae</taxon>
        <taxon>Limosilactobacillus</taxon>
    </lineage>
</organism>
<dbReference type="Proteomes" id="UP000616837">
    <property type="component" value="Unassembled WGS sequence"/>
</dbReference>
<dbReference type="InterPro" id="IPR010106">
    <property type="entry name" value="RpnA"/>
</dbReference>
<proteinExistence type="predicted"/>
<dbReference type="EMBL" id="JACSQW010000012">
    <property type="protein sequence ID" value="MBD7895144.1"/>
    <property type="molecule type" value="Genomic_DNA"/>
</dbReference>
<evidence type="ECO:0000313" key="2">
    <source>
        <dbReference type="Proteomes" id="UP000616837"/>
    </source>
</evidence>
<accession>A0ABR8PCX5</accession>
<evidence type="ECO:0000313" key="1">
    <source>
        <dbReference type="EMBL" id="MBD7895144.1"/>
    </source>
</evidence>
<dbReference type="RefSeq" id="WP_191684482.1">
    <property type="nucleotide sequence ID" value="NZ_JACSQW010000012.1"/>
</dbReference>
<name>A0ABR8PCX5_9LACO</name>